<name>K9XY20_STAC7</name>
<keyword evidence="3" id="KW-1185">Reference proteome</keyword>
<feature type="transmembrane region" description="Helical" evidence="1">
    <location>
        <begin position="444"/>
        <end position="465"/>
    </location>
</feature>
<protein>
    <recommendedName>
        <fullName evidence="4">Glycosyltransferase RgtA/B/C/D-like domain-containing protein</fullName>
    </recommendedName>
</protein>
<evidence type="ECO:0008006" key="4">
    <source>
        <dbReference type="Google" id="ProtNLM"/>
    </source>
</evidence>
<sequence>MLAKKVRQKTIGVQIGLLGLSMLVGFALRFTNLDAKPPWADEWATLVFSLGNSFRTIPLDRLIDLNTLLLPLQQHETIQPQAVINHLMEESTHPPVYFVLTNLWLGLFSDQTGLVSLWWARALSALLGVAAIPAMFGLGWLLSRSLLVAQLAAALMAVSPYGIYLAQEARHYTLVILLIIASLACLIVAVRNIEQKKSLNIATVLTWIVINSLGVATHYFFGLALVSEIVVLFTLWIQEVKLHWRKRLNSNTTTNLSPPLPLSPSLLPHWWHRIIIAIAGTIVGCSGWLFTWRDIPDHELTAWIEHGNIWGGEFFEPIGRLFGWLITMLYLLPIENTPLVVTIISIVIVLGVILWLIGQIIQYLQSRQQLKLKIFVAQTVGNFWLTSIILVLIFAYFWGKDLTLAARFQFFYFPATILLVAIIFTLSWSQILSKKLNILSGRNLAITTIIIGFLGGITVINNYGYQKPDRPDLIPPVMLEAQQIAYPNVPVLVATVHKTHEQTGEMMGIAWEWHKLTKNKSIKSPQFLLLHKDQDANLVTQKLHQIVNQFSRPLNIWIVNFSASAGLESQGCYIDEKFKHKPPGYSYRLYHCLPKQDS</sequence>
<evidence type="ECO:0000313" key="2">
    <source>
        <dbReference type="EMBL" id="AFZ36954.1"/>
    </source>
</evidence>
<accession>K9XY20</accession>
<reference evidence="3" key="1">
    <citation type="journal article" date="2013" name="Proc. Natl. Acad. Sci. U.S.A.">
        <title>Improving the coverage of the cyanobacterial phylum using diversity-driven genome sequencing.</title>
        <authorList>
            <person name="Shih P.M."/>
            <person name="Wu D."/>
            <person name="Latifi A."/>
            <person name="Axen S.D."/>
            <person name="Fewer D.P."/>
            <person name="Talla E."/>
            <person name="Calteau A."/>
            <person name="Cai F."/>
            <person name="Tandeau de Marsac N."/>
            <person name="Rippka R."/>
            <person name="Herdman M."/>
            <person name="Sivonen K."/>
            <person name="Coursin T."/>
            <person name="Laurent T."/>
            <person name="Goodwin L."/>
            <person name="Nolan M."/>
            <person name="Davenport K.W."/>
            <person name="Han C.S."/>
            <person name="Rubin E.M."/>
            <person name="Eisen J.A."/>
            <person name="Woyke T."/>
            <person name="Gugger M."/>
            <person name="Kerfeld C.A."/>
        </authorList>
    </citation>
    <scope>NUCLEOTIDE SEQUENCE [LARGE SCALE GENOMIC DNA]</scope>
    <source>
        <strain evidence="3">ATCC 29371 / PCC 7437</strain>
    </source>
</reference>
<feature type="transmembrane region" description="Helical" evidence="1">
    <location>
        <begin position="146"/>
        <end position="166"/>
    </location>
</feature>
<feature type="transmembrane region" description="Helical" evidence="1">
    <location>
        <begin position="338"/>
        <end position="358"/>
    </location>
</feature>
<dbReference type="eggNOG" id="COG5305">
    <property type="taxonomic scope" value="Bacteria"/>
</dbReference>
<dbReference type="PATRIC" id="fig|111780.3.peg.3579"/>
<evidence type="ECO:0000313" key="3">
    <source>
        <dbReference type="Proteomes" id="UP000010473"/>
    </source>
</evidence>
<dbReference type="Proteomes" id="UP000010473">
    <property type="component" value="Chromosome"/>
</dbReference>
<feature type="transmembrane region" description="Helical" evidence="1">
    <location>
        <begin position="12"/>
        <end position="30"/>
    </location>
</feature>
<feature type="transmembrane region" description="Helical" evidence="1">
    <location>
        <begin position="204"/>
        <end position="237"/>
    </location>
</feature>
<feature type="transmembrane region" description="Helical" evidence="1">
    <location>
        <begin position="172"/>
        <end position="192"/>
    </location>
</feature>
<dbReference type="AlphaFoldDB" id="K9XY20"/>
<dbReference type="KEGG" id="scs:Sta7437_3453"/>
<feature type="transmembrane region" description="Helical" evidence="1">
    <location>
        <begin position="118"/>
        <end position="139"/>
    </location>
</feature>
<keyword evidence="1" id="KW-0472">Membrane</keyword>
<proteinExistence type="predicted"/>
<feature type="transmembrane region" description="Helical" evidence="1">
    <location>
        <begin position="410"/>
        <end position="432"/>
    </location>
</feature>
<gene>
    <name evidence="2" type="ordered locus">Sta7437_3453</name>
</gene>
<dbReference type="EMBL" id="CP003653">
    <property type="protein sequence ID" value="AFZ36954.1"/>
    <property type="molecule type" value="Genomic_DNA"/>
</dbReference>
<keyword evidence="1" id="KW-0812">Transmembrane</keyword>
<feature type="transmembrane region" description="Helical" evidence="1">
    <location>
        <begin position="270"/>
        <end position="292"/>
    </location>
</feature>
<feature type="transmembrane region" description="Helical" evidence="1">
    <location>
        <begin position="379"/>
        <end position="398"/>
    </location>
</feature>
<dbReference type="HOGENOM" id="CLU_034835_0_0_3"/>
<evidence type="ECO:0000256" key="1">
    <source>
        <dbReference type="SAM" id="Phobius"/>
    </source>
</evidence>
<keyword evidence="1" id="KW-1133">Transmembrane helix</keyword>
<dbReference type="OrthoDB" id="416237at2"/>
<dbReference type="STRING" id="111780.Sta7437_3453"/>
<dbReference type="RefSeq" id="WP_015194616.1">
    <property type="nucleotide sequence ID" value="NC_019748.1"/>
</dbReference>
<organism evidence="2 3">
    <name type="scientific">Stanieria cyanosphaera (strain ATCC 29371 / PCC 7437)</name>
    <dbReference type="NCBI Taxonomy" id="111780"/>
    <lineage>
        <taxon>Bacteria</taxon>
        <taxon>Bacillati</taxon>
        <taxon>Cyanobacteriota</taxon>
        <taxon>Cyanophyceae</taxon>
        <taxon>Pleurocapsales</taxon>
        <taxon>Dermocarpellaceae</taxon>
        <taxon>Stanieria</taxon>
    </lineage>
</organism>